<keyword evidence="1" id="KW-0812">Transmembrane</keyword>
<feature type="transmembrane region" description="Helical" evidence="1">
    <location>
        <begin position="196"/>
        <end position="216"/>
    </location>
</feature>
<dbReference type="AlphaFoldDB" id="A0A7Z8NQ87"/>
<organism evidence="2 3">
    <name type="scientific">Cellulomonas hominis</name>
    <dbReference type="NCBI Taxonomy" id="156981"/>
    <lineage>
        <taxon>Bacteria</taxon>
        <taxon>Bacillati</taxon>
        <taxon>Actinomycetota</taxon>
        <taxon>Actinomycetes</taxon>
        <taxon>Micrococcales</taxon>
        <taxon>Cellulomonadaceae</taxon>
        <taxon>Cellulomonas</taxon>
    </lineage>
</organism>
<dbReference type="EMBL" id="SZYE01000019">
    <property type="protein sequence ID" value="TKR26671.1"/>
    <property type="molecule type" value="Genomic_DNA"/>
</dbReference>
<comment type="caution">
    <text evidence="2">The sequence shown here is derived from an EMBL/GenBank/DDBJ whole genome shotgun (WGS) entry which is preliminary data.</text>
</comment>
<evidence type="ECO:0000313" key="2">
    <source>
        <dbReference type="EMBL" id="TKR26671.1"/>
    </source>
</evidence>
<reference evidence="2 3" key="1">
    <citation type="submission" date="2019-05" db="EMBL/GenBank/DDBJ databases">
        <title>Genome sequence of Cellulomonas hominis strain CS1.</title>
        <authorList>
            <person name="Belmont J."/>
            <person name="Maclea K.S."/>
        </authorList>
    </citation>
    <scope>NUCLEOTIDE SEQUENCE [LARGE SCALE GENOMIC DNA]</scope>
    <source>
        <strain evidence="2 3">CS1</strain>
    </source>
</reference>
<evidence type="ECO:0000256" key="1">
    <source>
        <dbReference type="SAM" id="Phobius"/>
    </source>
</evidence>
<keyword evidence="1" id="KW-0472">Membrane</keyword>
<evidence type="ECO:0008006" key="4">
    <source>
        <dbReference type="Google" id="ProtNLM"/>
    </source>
</evidence>
<feature type="transmembrane region" description="Helical" evidence="1">
    <location>
        <begin position="144"/>
        <end position="164"/>
    </location>
</feature>
<dbReference type="Proteomes" id="UP000308121">
    <property type="component" value="Unassembled WGS sequence"/>
</dbReference>
<evidence type="ECO:0000313" key="3">
    <source>
        <dbReference type="Proteomes" id="UP000308121"/>
    </source>
</evidence>
<proteinExistence type="predicted"/>
<name>A0A7Z8NQ87_9CELL</name>
<feature type="transmembrane region" description="Helical" evidence="1">
    <location>
        <begin position="86"/>
        <end position="107"/>
    </location>
</feature>
<feature type="transmembrane region" description="Helical" evidence="1">
    <location>
        <begin position="228"/>
        <end position="251"/>
    </location>
</feature>
<dbReference type="OrthoDB" id="3250762at2"/>
<accession>A0A7Z8NQ87</accession>
<keyword evidence="1" id="KW-1133">Transmembrane helix</keyword>
<sequence>MPASNRAVTTAVLATLVAVAGVLGGVSLAGRDGVVLAVLLVALTAVLAVGWPRVAGLPAPVGSGVVIGLAGVAAVVVVHVTATEPLLGDVPAVFAGAVLAAFVAELVRRDGRERLVESVAGTVAGALVPVCAAGWLAAERTAAGDAVVVTGAVALAVGSAVTALPLRGWAGAGATLGAAVAGGLVAGAALPTVGLLSGGLLGAAIGVLVAAGDALFDRLPTLEHRLAGWAVAVLPVAVTGILVYVVGRVIVG</sequence>
<feature type="transmembrane region" description="Helical" evidence="1">
    <location>
        <begin position="34"/>
        <end position="54"/>
    </location>
</feature>
<protein>
    <recommendedName>
        <fullName evidence="4">Permease</fullName>
    </recommendedName>
</protein>
<feature type="transmembrane region" description="Helical" evidence="1">
    <location>
        <begin position="61"/>
        <end position="80"/>
    </location>
</feature>
<feature type="transmembrane region" description="Helical" evidence="1">
    <location>
        <begin position="119"/>
        <end position="138"/>
    </location>
</feature>
<gene>
    <name evidence="2" type="ORF">FA014_04535</name>
</gene>